<protein>
    <submittedName>
        <fullName evidence="4">NAD-dependent epimerase/dehydratase</fullName>
    </submittedName>
</protein>
<evidence type="ECO:0000313" key="5">
    <source>
        <dbReference type="Proteomes" id="UP001147733"/>
    </source>
</evidence>
<evidence type="ECO:0000256" key="2">
    <source>
        <dbReference type="ARBA" id="ARBA00023445"/>
    </source>
</evidence>
<dbReference type="InterPro" id="IPR050425">
    <property type="entry name" value="NAD(P)_dehydrat-like"/>
</dbReference>
<dbReference type="GeneID" id="81382952"/>
<sequence>MPTTLITGATGFIGSQVTLSALKAGYNTRLVIRREEQATKLRTIFSQYASQLDFAIVPDITVAGAFTNALQGIDYVIHLASPIPSAGTSDLLTPAIHGTVSVLESAVKIPSIRKVVITGSVLSLVPLKPIGDGTVITENNDIDFTMDPGQVRTLDPMSQYHASKLAAHKATLDFYTEKKPSFDIVTLHPVFVYGHSLVQETADQLGGTNGLLFQSLFSEKPSAGQYLGVHVEDVASAHIKALDGNIRGLQSYLLASPRRSWSEVKAFVQSQYPSLPIKLDAADDRVTYTVDTTRAMSDLGIHFKGMEQQVQDVVDQQLKLRL</sequence>
<dbReference type="GO" id="GO:0016616">
    <property type="term" value="F:oxidoreductase activity, acting on the CH-OH group of donors, NAD or NADP as acceptor"/>
    <property type="evidence" value="ECO:0007669"/>
    <property type="project" value="TreeGrafter"/>
</dbReference>
<dbReference type="InterPro" id="IPR001509">
    <property type="entry name" value="Epimerase_deHydtase"/>
</dbReference>
<comment type="caution">
    <text evidence="4">The sequence shown here is derived from an EMBL/GenBank/DDBJ whole genome shotgun (WGS) entry which is preliminary data.</text>
</comment>
<organism evidence="4 5">
    <name type="scientific">Penicillium citrinum</name>
    <dbReference type="NCBI Taxonomy" id="5077"/>
    <lineage>
        <taxon>Eukaryota</taxon>
        <taxon>Fungi</taxon>
        <taxon>Dikarya</taxon>
        <taxon>Ascomycota</taxon>
        <taxon>Pezizomycotina</taxon>
        <taxon>Eurotiomycetes</taxon>
        <taxon>Eurotiomycetidae</taxon>
        <taxon>Eurotiales</taxon>
        <taxon>Aspergillaceae</taxon>
        <taxon>Penicillium</taxon>
    </lineage>
</organism>
<evidence type="ECO:0000256" key="1">
    <source>
        <dbReference type="ARBA" id="ARBA00023002"/>
    </source>
</evidence>
<dbReference type="Proteomes" id="UP001147733">
    <property type="component" value="Unassembled WGS sequence"/>
</dbReference>
<feature type="domain" description="NAD-dependent epimerase/dehydratase" evidence="3">
    <location>
        <begin position="5"/>
        <end position="243"/>
    </location>
</feature>
<dbReference type="OrthoDB" id="2735536at2759"/>
<dbReference type="PANTHER" id="PTHR10366">
    <property type="entry name" value="NAD DEPENDENT EPIMERASE/DEHYDRATASE"/>
    <property type="match status" value="1"/>
</dbReference>
<dbReference type="SUPFAM" id="SSF51735">
    <property type="entry name" value="NAD(P)-binding Rossmann-fold domains"/>
    <property type="match status" value="1"/>
</dbReference>
<gene>
    <name evidence="4" type="ORF">N7469_004865</name>
</gene>
<evidence type="ECO:0000259" key="3">
    <source>
        <dbReference type="Pfam" id="PF01370"/>
    </source>
</evidence>
<proteinExistence type="inferred from homology"/>
<evidence type="ECO:0000313" key="4">
    <source>
        <dbReference type="EMBL" id="KAJ5235697.1"/>
    </source>
</evidence>
<comment type="similarity">
    <text evidence="2">Belongs to the NAD(P)-dependent epimerase/dehydratase family. Dihydroflavonol-4-reductase subfamily.</text>
</comment>
<reference evidence="4" key="1">
    <citation type="submission" date="2022-11" db="EMBL/GenBank/DDBJ databases">
        <authorList>
            <person name="Petersen C."/>
        </authorList>
    </citation>
    <scope>NUCLEOTIDE SEQUENCE</scope>
    <source>
        <strain evidence="4">IBT 23319</strain>
    </source>
</reference>
<keyword evidence="5" id="KW-1185">Reference proteome</keyword>
<dbReference type="AlphaFoldDB" id="A0A9W9P5H2"/>
<dbReference type="Gene3D" id="3.40.50.720">
    <property type="entry name" value="NAD(P)-binding Rossmann-like Domain"/>
    <property type="match status" value="1"/>
</dbReference>
<dbReference type="InterPro" id="IPR036291">
    <property type="entry name" value="NAD(P)-bd_dom_sf"/>
</dbReference>
<name>A0A9W9P5H2_PENCI</name>
<dbReference type="PANTHER" id="PTHR10366:SF812">
    <property type="entry name" value="VPS9 DOMAIN-CONTAINING PROTEIN"/>
    <property type="match status" value="1"/>
</dbReference>
<reference evidence="4" key="2">
    <citation type="journal article" date="2023" name="IMA Fungus">
        <title>Comparative genomic study of the Penicillium genus elucidates a diverse pangenome and 15 lateral gene transfer events.</title>
        <authorList>
            <person name="Petersen C."/>
            <person name="Sorensen T."/>
            <person name="Nielsen M.R."/>
            <person name="Sondergaard T.E."/>
            <person name="Sorensen J.L."/>
            <person name="Fitzpatrick D.A."/>
            <person name="Frisvad J.C."/>
            <person name="Nielsen K.L."/>
        </authorList>
    </citation>
    <scope>NUCLEOTIDE SEQUENCE</scope>
    <source>
        <strain evidence="4">IBT 23319</strain>
    </source>
</reference>
<dbReference type="Pfam" id="PF01370">
    <property type="entry name" value="Epimerase"/>
    <property type="match status" value="1"/>
</dbReference>
<accession>A0A9W9P5H2</accession>
<dbReference type="EMBL" id="JAPQKT010000003">
    <property type="protein sequence ID" value="KAJ5235697.1"/>
    <property type="molecule type" value="Genomic_DNA"/>
</dbReference>
<keyword evidence="1" id="KW-0560">Oxidoreductase</keyword>
<dbReference type="RefSeq" id="XP_056503197.1">
    <property type="nucleotide sequence ID" value="XM_056643785.1"/>
</dbReference>